<keyword evidence="5" id="KW-0393">Immunoglobulin domain</keyword>
<dbReference type="PROSITE" id="PS50835">
    <property type="entry name" value="IG_LIKE"/>
    <property type="match status" value="5"/>
</dbReference>
<dbReference type="InterPro" id="IPR013098">
    <property type="entry name" value="Ig_I-set"/>
</dbReference>
<feature type="domain" description="Ig-like" evidence="6">
    <location>
        <begin position="608"/>
        <end position="693"/>
    </location>
</feature>
<dbReference type="Gene3D" id="2.60.40.10">
    <property type="entry name" value="Immunoglobulins"/>
    <property type="match status" value="6"/>
</dbReference>
<feature type="domain" description="Ig-like" evidence="6">
    <location>
        <begin position="338"/>
        <end position="439"/>
    </location>
</feature>
<evidence type="ECO:0000256" key="4">
    <source>
        <dbReference type="ARBA" id="ARBA00023157"/>
    </source>
</evidence>
<dbReference type="InterPro" id="IPR036179">
    <property type="entry name" value="Ig-like_dom_sf"/>
</dbReference>
<evidence type="ECO:0000256" key="1">
    <source>
        <dbReference type="ARBA" id="ARBA00004613"/>
    </source>
</evidence>
<comment type="subcellular location">
    <subcellularLocation>
        <location evidence="1">Secreted</location>
    </subcellularLocation>
</comment>
<evidence type="ECO:0000256" key="5">
    <source>
        <dbReference type="ARBA" id="ARBA00023319"/>
    </source>
</evidence>
<protein>
    <recommendedName>
        <fullName evidence="6">Ig-like domain-containing protein</fullName>
    </recommendedName>
</protein>
<keyword evidence="4" id="KW-1015">Disulfide bond</keyword>
<proteinExistence type="predicted"/>
<dbReference type="Gene3D" id="3.40.50.410">
    <property type="entry name" value="von Willebrand factor, type A domain"/>
    <property type="match status" value="1"/>
</dbReference>
<dbReference type="InterPro" id="IPR050958">
    <property type="entry name" value="Cell_Adh-Cytoskel_Orgn"/>
</dbReference>
<dbReference type="Pfam" id="PF25106">
    <property type="entry name" value="VWA_4"/>
    <property type="match status" value="1"/>
</dbReference>
<dbReference type="InterPro" id="IPR013783">
    <property type="entry name" value="Ig-like_fold"/>
</dbReference>
<dbReference type="GO" id="GO:0007156">
    <property type="term" value="P:homophilic cell adhesion via plasma membrane adhesion molecules"/>
    <property type="evidence" value="ECO:0007669"/>
    <property type="project" value="TreeGrafter"/>
</dbReference>
<dbReference type="SMART" id="SM00408">
    <property type="entry name" value="IGc2"/>
    <property type="match status" value="5"/>
</dbReference>
<comment type="caution">
    <text evidence="7">The sequence shown here is derived from an EMBL/GenBank/DDBJ whole genome shotgun (WGS) entry which is preliminary data.</text>
</comment>
<gene>
    <name evidence="7" type="ORF">HW555_000568</name>
</gene>
<dbReference type="InterPro" id="IPR007110">
    <property type="entry name" value="Ig-like_dom"/>
</dbReference>
<keyword evidence="2" id="KW-0964">Secreted</keyword>
<dbReference type="InterPro" id="IPR003598">
    <property type="entry name" value="Ig_sub2"/>
</dbReference>
<feature type="domain" description="Ig-like" evidence="6">
    <location>
        <begin position="700"/>
        <end position="783"/>
    </location>
</feature>
<evidence type="ECO:0000313" key="8">
    <source>
        <dbReference type="Proteomes" id="UP000648187"/>
    </source>
</evidence>
<evidence type="ECO:0000313" key="7">
    <source>
        <dbReference type="EMBL" id="KAF9424429.1"/>
    </source>
</evidence>
<dbReference type="InterPro" id="IPR056861">
    <property type="entry name" value="HMCN1-like_VWA"/>
</dbReference>
<dbReference type="Proteomes" id="UP000648187">
    <property type="component" value="Unassembled WGS sequence"/>
</dbReference>
<feature type="domain" description="Ig-like" evidence="6">
    <location>
        <begin position="514"/>
        <end position="603"/>
    </location>
</feature>
<dbReference type="SMART" id="SM00409">
    <property type="entry name" value="IG"/>
    <property type="match status" value="5"/>
</dbReference>
<dbReference type="GO" id="GO:0050808">
    <property type="term" value="P:synapse organization"/>
    <property type="evidence" value="ECO:0007669"/>
    <property type="project" value="TreeGrafter"/>
</dbReference>
<dbReference type="EMBL" id="JACKWZ010000003">
    <property type="protein sequence ID" value="KAF9424429.1"/>
    <property type="molecule type" value="Genomic_DNA"/>
</dbReference>
<accession>A0A835GSI6</accession>
<keyword evidence="8" id="KW-1185">Reference proteome</keyword>
<dbReference type="GO" id="GO:0043025">
    <property type="term" value="C:neuronal cell body"/>
    <property type="evidence" value="ECO:0007669"/>
    <property type="project" value="TreeGrafter"/>
</dbReference>
<name>A0A835GSI6_SPOEX</name>
<dbReference type="GO" id="GO:0008046">
    <property type="term" value="F:axon guidance receptor activity"/>
    <property type="evidence" value="ECO:0007669"/>
    <property type="project" value="TreeGrafter"/>
</dbReference>
<dbReference type="Pfam" id="PF13927">
    <property type="entry name" value="Ig_3"/>
    <property type="match status" value="3"/>
</dbReference>
<evidence type="ECO:0000259" key="6">
    <source>
        <dbReference type="PROSITE" id="PS50835"/>
    </source>
</evidence>
<dbReference type="CDD" id="cd00096">
    <property type="entry name" value="Ig"/>
    <property type="match status" value="1"/>
</dbReference>
<evidence type="ECO:0000256" key="2">
    <source>
        <dbReference type="ARBA" id="ARBA00022525"/>
    </source>
</evidence>
<feature type="domain" description="Ig-like" evidence="6">
    <location>
        <begin position="790"/>
        <end position="879"/>
    </location>
</feature>
<organism evidence="7 8">
    <name type="scientific">Spodoptera exigua</name>
    <name type="common">Beet armyworm</name>
    <name type="synonym">Noctua fulgens</name>
    <dbReference type="NCBI Taxonomy" id="7107"/>
    <lineage>
        <taxon>Eukaryota</taxon>
        <taxon>Metazoa</taxon>
        <taxon>Ecdysozoa</taxon>
        <taxon>Arthropoda</taxon>
        <taxon>Hexapoda</taxon>
        <taxon>Insecta</taxon>
        <taxon>Pterygota</taxon>
        <taxon>Neoptera</taxon>
        <taxon>Endopterygota</taxon>
        <taxon>Lepidoptera</taxon>
        <taxon>Glossata</taxon>
        <taxon>Ditrysia</taxon>
        <taxon>Noctuoidea</taxon>
        <taxon>Noctuidae</taxon>
        <taxon>Amphipyrinae</taxon>
        <taxon>Spodoptera</taxon>
    </lineage>
</organism>
<dbReference type="InterPro" id="IPR003599">
    <property type="entry name" value="Ig_sub"/>
</dbReference>
<dbReference type="PANTHER" id="PTHR45080:SF8">
    <property type="entry name" value="IG-LIKE DOMAIN-CONTAINING PROTEIN"/>
    <property type="match status" value="1"/>
</dbReference>
<reference evidence="7" key="1">
    <citation type="submission" date="2020-08" db="EMBL/GenBank/DDBJ databases">
        <title>Spodoptera exigua strain:BAW_Kor-Di-RS1 Genome sequencing and assembly.</title>
        <authorList>
            <person name="Kim J."/>
            <person name="Nam H.Y."/>
            <person name="Kwon M."/>
            <person name="Choi J.H."/>
            <person name="Cho S.R."/>
            <person name="Kim G.-H."/>
        </authorList>
    </citation>
    <scope>NUCLEOTIDE SEQUENCE</scope>
    <source>
        <strain evidence="7">BAW_Kor-Di-RS1</strain>
        <tissue evidence="7">Whole-body</tissue>
    </source>
</reference>
<dbReference type="InterPro" id="IPR036465">
    <property type="entry name" value="vWFA_dom_sf"/>
</dbReference>
<dbReference type="GO" id="GO:0005886">
    <property type="term" value="C:plasma membrane"/>
    <property type="evidence" value="ECO:0007669"/>
    <property type="project" value="TreeGrafter"/>
</dbReference>
<keyword evidence="3" id="KW-0732">Signal</keyword>
<dbReference type="AlphaFoldDB" id="A0A835GSI6"/>
<evidence type="ECO:0000256" key="3">
    <source>
        <dbReference type="ARBA" id="ARBA00022729"/>
    </source>
</evidence>
<dbReference type="GO" id="GO:0032991">
    <property type="term" value="C:protein-containing complex"/>
    <property type="evidence" value="ECO:0007669"/>
    <property type="project" value="UniProtKB-ARBA"/>
</dbReference>
<dbReference type="SUPFAM" id="SSF48726">
    <property type="entry name" value="Immunoglobulin"/>
    <property type="match status" value="6"/>
</dbReference>
<dbReference type="GO" id="GO:0030424">
    <property type="term" value="C:axon"/>
    <property type="evidence" value="ECO:0007669"/>
    <property type="project" value="TreeGrafter"/>
</dbReference>
<dbReference type="Pfam" id="PF07679">
    <property type="entry name" value="I-set"/>
    <property type="match status" value="2"/>
</dbReference>
<dbReference type="PANTHER" id="PTHR45080">
    <property type="entry name" value="CONTACTIN 5"/>
    <property type="match status" value="1"/>
</dbReference>
<sequence length="879" mass="97367">MDDTTRSMEEEIDTIKVNLQSIVNISDSDISNYILVPFNDPDVGMPIIVPTLSQFLSAVNSITVSGGHKCPENSLSGIEKALQISKQQSTIFMFTDAYSKDVSKLQSVENLCRSTRSQVMIFLSGFCSPELSPGVTDQVYYDVAKACSGSVLLFDTASLRQFSVDSFTKTWLLVVSGDSPRVDLTIPNSNQTVEKVLDTRNTQVLRLSSPSAGDYTIEVRCRSKTAVTLYKRFELPMRFGFSTKTPRSMEETSGLPMPGRTNKILIDASQSNMKLEAMHLQFTNELEKKVLEFEENPVTGLYLTEAFVGTDQGFRIWIKGYDSDTLKEIVASSQNFIPQQVTVTDTAWIKPQSQILDADGKIIDFGLNATLACKVTGYPAPNVFWVNENGKILASETILLEVPSLYLSYVTVENVTANSTIICKSKNSEGEDSQSVDLYVYRPYTFEVLQTPEDQTIEYGGEGKLFCQVSAYPVAKTTWYHNDTIVTSSDEIEVDLETNALWIKNMTVNTFEAPQVAVGTTNVTLKLAEWSYLECRIIKGKPSPMITWTFKPEDGYEFSSLPDGVVADGGKLKIGTAQPNHKGVYRCEANNVKGQDSAEIIVQLQYPPTISNGDLHTLTVKEEDDVELPCAVDASPPAGIRWEMSQDDVIISLDDRHRTDHRNTHRFKALWKDSGKYHCIAENSIGRAEKTITVNVLVAPYIEAPKEKTVLARTGSSLALTCNVLFGNPVPSTKWEFVAPDSTTKILLRGNSSSFLRLNNVSYRNEGSYLCIAVNDVDTDSINIYLVVAPYIEAPKEKTVLARTGSSLTLTCNVLFGNPVPSTKWEFVAPDSTTKILLRGNSSSFLRLNNVSYRNEGSYLCIADNDVGTDSINIYVKIQ</sequence>